<evidence type="ECO:0000313" key="1">
    <source>
        <dbReference type="EMBL" id="MUG73224.1"/>
    </source>
</evidence>
<name>A0A7X3CVM1_9BACL</name>
<comment type="caution">
    <text evidence="1">The sequence shown here is derived from an EMBL/GenBank/DDBJ whole genome shotgun (WGS) entry which is preliminary data.</text>
</comment>
<gene>
    <name evidence="1" type="ORF">GNP93_21565</name>
</gene>
<reference evidence="1 2" key="1">
    <citation type="submission" date="2019-11" db="EMBL/GenBank/DDBJ databases">
        <title>Draft genome sequences of five Paenibacillus species of dairy origin.</title>
        <authorList>
            <person name="Olajide A.M."/>
            <person name="Chen S."/>
            <person name="Lapointe G."/>
        </authorList>
    </citation>
    <scope>NUCLEOTIDE SEQUENCE [LARGE SCALE GENOMIC DNA]</scope>
    <source>
        <strain evidence="1 2">2CS3</strain>
    </source>
</reference>
<organism evidence="1 2">
    <name type="scientific">Paenibacillus validus</name>
    <dbReference type="NCBI Taxonomy" id="44253"/>
    <lineage>
        <taxon>Bacteria</taxon>
        <taxon>Bacillati</taxon>
        <taxon>Bacillota</taxon>
        <taxon>Bacilli</taxon>
        <taxon>Bacillales</taxon>
        <taxon>Paenibacillaceae</taxon>
        <taxon>Paenibacillus</taxon>
    </lineage>
</organism>
<proteinExistence type="predicted"/>
<dbReference type="Proteomes" id="UP000450917">
    <property type="component" value="Unassembled WGS sequence"/>
</dbReference>
<dbReference type="AlphaFoldDB" id="A0A7X3CVM1"/>
<dbReference type="EMBL" id="WNZX01000023">
    <property type="protein sequence ID" value="MUG73224.1"/>
    <property type="molecule type" value="Genomic_DNA"/>
</dbReference>
<sequence length="107" mass="12300">MNAPYPAQPQTVFELDVKEVDTLTKCKAKIHAACVQHMHRHVRVQMVHGGTHEGIIVHIDHYYVYLQVLQGHSRAFLPYPYFPYDPYYSNVILPLALFDLLAIALIV</sequence>
<keyword evidence="2" id="KW-1185">Reference proteome</keyword>
<protein>
    <submittedName>
        <fullName evidence="1">Uncharacterized protein</fullName>
    </submittedName>
</protein>
<evidence type="ECO:0000313" key="2">
    <source>
        <dbReference type="Proteomes" id="UP000450917"/>
    </source>
</evidence>
<accession>A0A7X3CVM1</accession>